<dbReference type="GO" id="GO:0005829">
    <property type="term" value="C:cytosol"/>
    <property type="evidence" value="ECO:0007669"/>
    <property type="project" value="TreeGrafter"/>
</dbReference>
<keyword evidence="4" id="KW-1185">Reference proteome</keyword>
<feature type="region of interest" description="Disordered" evidence="2">
    <location>
        <begin position="739"/>
        <end position="785"/>
    </location>
</feature>
<dbReference type="Gene3D" id="1.25.10.10">
    <property type="entry name" value="Leucine-rich Repeat Variant"/>
    <property type="match status" value="1"/>
</dbReference>
<protein>
    <recommendedName>
        <fullName evidence="5">Serine/threonine-protein phosphatase 4 regulatory subunit 4</fullName>
    </recommendedName>
</protein>
<feature type="compositionally biased region" description="Polar residues" evidence="2">
    <location>
        <begin position="668"/>
        <end position="681"/>
    </location>
</feature>
<name>A0AAV6ZG88_ENGPU</name>
<feature type="compositionally biased region" description="Low complexity" evidence="2">
    <location>
        <begin position="739"/>
        <end position="754"/>
    </location>
</feature>
<feature type="repeat" description="HEAT" evidence="1">
    <location>
        <begin position="106"/>
        <end position="143"/>
    </location>
</feature>
<feature type="compositionally biased region" description="Polar residues" evidence="2">
    <location>
        <begin position="690"/>
        <end position="699"/>
    </location>
</feature>
<evidence type="ECO:0000313" key="4">
    <source>
        <dbReference type="Proteomes" id="UP000824782"/>
    </source>
</evidence>
<feature type="region of interest" description="Disordered" evidence="2">
    <location>
        <begin position="633"/>
        <end position="717"/>
    </location>
</feature>
<accession>A0AAV6ZG88</accession>
<feature type="compositionally biased region" description="Basic and acidic residues" evidence="2">
    <location>
        <begin position="633"/>
        <end position="657"/>
    </location>
</feature>
<dbReference type="InterPro" id="IPR021133">
    <property type="entry name" value="HEAT_type_2"/>
</dbReference>
<dbReference type="Proteomes" id="UP000824782">
    <property type="component" value="Unassembled WGS sequence"/>
</dbReference>
<evidence type="ECO:0008006" key="5">
    <source>
        <dbReference type="Google" id="ProtNLM"/>
    </source>
</evidence>
<evidence type="ECO:0000313" key="3">
    <source>
        <dbReference type="EMBL" id="KAG8546425.1"/>
    </source>
</evidence>
<proteinExistence type="predicted"/>
<feature type="compositionally biased region" description="Basic residues" evidence="2">
    <location>
        <begin position="776"/>
        <end position="785"/>
    </location>
</feature>
<dbReference type="SUPFAM" id="SSF48371">
    <property type="entry name" value="ARM repeat"/>
    <property type="match status" value="1"/>
</dbReference>
<dbReference type="PROSITE" id="PS50077">
    <property type="entry name" value="HEAT_REPEAT"/>
    <property type="match status" value="2"/>
</dbReference>
<organism evidence="3 4">
    <name type="scientific">Engystomops pustulosus</name>
    <name type="common">Tungara frog</name>
    <name type="synonym">Physalaemus pustulosus</name>
    <dbReference type="NCBI Taxonomy" id="76066"/>
    <lineage>
        <taxon>Eukaryota</taxon>
        <taxon>Metazoa</taxon>
        <taxon>Chordata</taxon>
        <taxon>Craniata</taxon>
        <taxon>Vertebrata</taxon>
        <taxon>Euteleostomi</taxon>
        <taxon>Amphibia</taxon>
        <taxon>Batrachia</taxon>
        <taxon>Anura</taxon>
        <taxon>Neobatrachia</taxon>
        <taxon>Hyloidea</taxon>
        <taxon>Leptodactylidae</taxon>
        <taxon>Leiuperinae</taxon>
        <taxon>Engystomops</taxon>
    </lineage>
</organism>
<dbReference type="EMBL" id="WNYA01001084">
    <property type="protein sequence ID" value="KAG8546426.1"/>
    <property type="molecule type" value="Genomic_DNA"/>
</dbReference>
<dbReference type="GO" id="GO:0019888">
    <property type="term" value="F:protein phosphatase regulator activity"/>
    <property type="evidence" value="ECO:0007669"/>
    <property type="project" value="TreeGrafter"/>
</dbReference>
<dbReference type="InterPro" id="IPR011989">
    <property type="entry name" value="ARM-like"/>
</dbReference>
<gene>
    <name evidence="3" type="ORF">GDO81_018934</name>
</gene>
<evidence type="ECO:0000256" key="1">
    <source>
        <dbReference type="PROSITE-ProRule" id="PRU00103"/>
    </source>
</evidence>
<dbReference type="AlphaFoldDB" id="A0AAV6ZG88"/>
<comment type="caution">
    <text evidence="3">The sequence shown here is derived from an EMBL/GenBank/DDBJ whole genome shotgun (WGS) entry which is preliminary data.</text>
</comment>
<dbReference type="EMBL" id="WNYA01001084">
    <property type="protein sequence ID" value="KAG8546425.1"/>
    <property type="molecule type" value="Genomic_DNA"/>
</dbReference>
<dbReference type="PANTHER" id="PTHR21467:SF0">
    <property type="entry name" value="SERINE_THREONINE-PROTEIN PHOSPHATASE 4 REGULATORY SUBUNIT 4"/>
    <property type="match status" value="1"/>
</dbReference>
<dbReference type="InterPro" id="IPR039918">
    <property type="entry name" value="PPP4R4"/>
</dbReference>
<sequence length="785" mass="89106">MQLTAAYSFLTILQEESVPVHSYCLSFLQIILQNLEHRDIGVSNAWLDTLLAVIDVLPKETIRHEILNPLVSKAQLSQTLQSRLTSCRILGKLASKFEAHIVKRDILPLVESLCQDVEYEVRSCMCRQLELIAQGIGTELTKAAILPELIELARDEGSSVRLAAFETLVNLLSMFDHDDRSQIVLPLVKSFCEKSFKADESVLTSLSLHLGKLCHGLQGLFTQEQHMWFLEFYKKLCRIGLHQENGHNDNQIENMELEKKYSTVRKNCAYNFPAMVVFVGAKNFHIDLYATFFCLCHDPDVPVRYTIALGFCEVCKLLGSNVYLIHKELVALLQDDSLEVVDALLDHLTETLELMTSGGDNSGLDNKLMIVPDLVPALTSAEQRVANSLKWRSHEKLLQKFSCLPHIISSDQIYYRFLHRMFTIILTNNVLPVQKAASRTLCIFLRYNRKQEQRHEIIQKLVEQLGQGKSYWNRQRFLDTCEYIMEFFSKSFFCKYFYLSVLELTGDPVANVRMKVCNMLPKLKSTLKLPADKHLLQQLELCVRKLLCQEKDKDVLAVVKRTVLELDRMEISMDAVHVRTLCGVVLVCTPCDPASLALQPTPIKYQKRFFEKDLLDQEKEREEHLLLEMEQIEKEKQQSEARSSNEKSYERKRRDSKTGSALPKSLPTVISGSSSGTQTVSRESKKSKLIRSQSFSSQAIHPKHGSLEKGTNKSNSVIGVGKNVLLPFVEDSLKIRTGSASASMSFSSATTMSSRGPGNTGDQKTNNSKEVQSRKLSLKNRKQKS</sequence>
<feature type="repeat" description="HEAT" evidence="1">
    <location>
        <begin position="145"/>
        <end position="182"/>
    </location>
</feature>
<feature type="compositionally biased region" description="Polar residues" evidence="2">
    <location>
        <begin position="756"/>
        <end position="770"/>
    </location>
</feature>
<dbReference type="PANTHER" id="PTHR21467">
    <property type="entry name" value="PROTEIN PHOSPHATASE 4 REGULATORY SUBUNIT 4 PPP4R4"/>
    <property type="match status" value="1"/>
</dbReference>
<reference evidence="3" key="1">
    <citation type="thesis" date="2020" institute="ProQuest LLC" country="789 East Eisenhower Parkway, Ann Arbor, MI, USA">
        <title>Comparative Genomics and Chromosome Evolution.</title>
        <authorList>
            <person name="Mudd A.B."/>
        </authorList>
    </citation>
    <scope>NUCLEOTIDE SEQUENCE</scope>
    <source>
        <strain evidence="3">237g6f4</strain>
        <tissue evidence="3">Blood</tissue>
    </source>
</reference>
<dbReference type="GO" id="GO:0008287">
    <property type="term" value="C:protein serine/threonine phosphatase complex"/>
    <property type="evidence" value="ECO:0007669"/>
    <property type="project" value="TreeGrafter"/>
</dbReference>
<dbReference type="InterPro" id="IPR016024">
    <property type="entry name" value="ARM-type_fold"/>
</dbReference>
<evidence type="ECO:0000256" key="2">
    <source>
        <dbReference type="SAM" id="MobiDB-lite"/>
    </source>
</evidence>